<proteinExistence type="predicted"/>
<protein>
    <submittedName>
        <fullName evidence="1">Uncharacterized protein</fullName>
    </submittedName>
</protein>
<gene>
    <name evidence="1" type="ORF">MGAL_10B038936</name>
</gene>
<comment type="caution">
    <text evidence="1">The sequence shown here is derived from an EMBL/GenBank/DDBJ whole genome shotgun (WGS) entry which is preliminary data.</text>
</comment>
<dbReference type="EMBL" id="UYJE01004972">
    <property type="protein sequence ID" value="VDI32871.1"/>
    <property type="molecule type" value="Genomic_DNA"/>
</dbReference>
<dbReference type="AlphaFoldDB" id="A0A8B6ECD6"/>
<organism evidence="1 2">
    <name type="scientific">Mytilus galloprovincialis</name>
    <name type="common">Mediterranean mussel</name>
    <dbReference type="NCBI Taxonomy" id="29158"/>
    <lineage>
        <taxon>Eukaryota</taxon>
        <taxon>Metazoa</taxon>
        <taxon>Spiralia</taxon>
        <taxon>Lophotrochozoa</taxon>
        <taxon>Mollusca</taxon>
        <taxon>Bivalvia</taxon>
        <taxon>Autobranchia</taxon>
        <taxon>Pteriomorphia</taxon>
        <taxon>Mytilida</taxon>
        <taxon>Mytiloidea</taxon>
        <taxon>Mytilidae</taxon>
        <taxon>Mytilinae</taxon>
        <taxon>Mytilus</taxon>
    </lineage>
</organism>
<name>A0A8B6ECD6_MYTGA</name>
<evidence type="ECO:0000313" key="2">
    <source>
        <dbReference type="Proteomes" id="UP000596742"/>
    </source>
</evidence>
<dbReference type="OrthoDB" id="6123510at2759"/>
<sequence>MGHGIQHFNLHKAVMKVIDLKIYKDDEDLRRAAVLPIAPPELVEDVLFIALEDVEEIAIDTTAFADYVTEYWVERNNRQHWNISATKDHAPTTTKRDGTAISRSTPTMHAHPKICILIAILKKTQANTEANWIQVDQLSTLKERFFSR</sequence>
<reference evidence="1" key="1">
    <citation type="submission" date="2018-11" db="EMBL/GenBank/DDBJ databases">
        <authorList>
            <person name="Alioto T."/>
            <person name="Alioto T."/>
        </authorList>
    </citation>
    <scope>NUCLEOTIDE SEQUENCE</scope>
</reference>
<dbReference type="Proteomes" id="UP000596742">
    <property type="component" value="Unassembled WGS sequence"/>
</dbReference>
<accession>A0A8B6ECD6</accession>
<evidence type="ECO:0000313" key="1">
    <source>
        <dbReference type="EMBL" id="VDI32871.1"/>
    </source>
</evidence>
<keyword evidence="2" id="KW-1185">Reference proteome</keyword>